<gene>
    <name evidence="1" type="ORF">ACRE_055610</name>
</gene>
<protein>
    <submittedName>
        <fullName evidence="1">Uncharacterized protein</fullName>
    </submittedName>
</protein>
<dbReference type="EMBL" id="JPKY01000064">
    <property type="protein sequence ID" value="KFH43663.1"/>
    <property type="molecule type" value="Genomic_DNA"/>
</dbReference>
<evidence type="ECO:0000313" key="1">
    <source>
        <dbReference type="EMBL" id="KFH43663.1"/>
    </source>
</evidence>
<accession>A0A086T2T1</accession>
<evidence type="ECO:0000313" key="2">
    <source>
        <dbReference type="Proteomes" id="UP000029964"/>
    </source>
</evidence>
<keyword evidence="2" id="KW-1185">Reference proteome</keyword>
<dbReference type="InterPro" id="IPR036396">
    <property type="entry name" value="Cyt_P450_sf"/>
</dbReference>
<name>A0A086T2T1_HAPC1</name>
<dbReference type="GO" id="GO:0016705">
    <property type="term" value="F:oxidoreductase activity, acting on paired donors, with incorporation or reduction of molecular oxygen"/>
    <property type="evidence" value="ECO:0007669"/>
    <property type="project" value="InterPro"/>
</dbReference>
<dbReference type="OrthoDB" id="4935633at2759"/>
<dbReference type="AlphaFoldDB" id="A0A086T2T1"/>
<proteinExistence type="predicted"/>
<dbReference type="GO" id="GO:0004497">
    <property type="term" value="F:monooxygenase activity"/>
    <property type="evidence" value="ECO:0007669"/>
    <property type="project" value="InterPro"/>
</dbReference>
<dbReference type="HOGENOM" id="CLU_2454183_0_0_1"/>
<reference evidence="2" key="1">
    <citation type="journal article" date="2014" name="Genome Announc.">
        <title>Genome sequence and annotation of Acremonium chrysogenum, producer of the beta-lactam antibiotic cephalosporin C.</title>
        <authorList>
            <person name="Terfehr D."/>
            <person name="Dahlmann T.A."/>
            <person name="Specht T."/>
            <person name="Zadra I."/>
            <person name="Kuernsteiner H."/>
            <person name="Kueck U."/>
        </authorList>
    </citation>
    <scope>NUCLEOTIDE SEQUENCE [LARGE SCALE GENOMIC DNA]</scope>
    <source>
        <strain evidence="2">ATCC 11550 / CBS 779.69 / DSM 880 / IAM 14645 / JCM 23072 / IMI 49137</strain>
    </source>
</reference>
<organism evidence="1 2">
    <name type="scientific">Hapsidospora chrysogenum (strain ATCC 11550 / CBS 779.69 / DSM 880 / IAM 14645 / JCM 23072 / IMI 49137)</name>
    <name type="common">Acremonium chrysogenum</name>
    <dbReference type="NCBI Taxonomy" id="857340"/>
    <lineage>
        <taxon>Eukaryota</taxon>
        <taxon>Fungi</taxon>
        <taxon>Dikarya</taxon>
        <taxon>Ascomycota</taxon>
        <taxon>Pezizomycotina</taxon>
        <taxon>Sordariomycetes</taxon>
        <taxon>Hypocreomycetidae</taxon>
        <taxon>Hypocreales</taxon>
        <taxon>Bionectriaceae</taxon>
        <taxon>Hapsidospora</taxon>
    </lineage>
</organism>
<dbReference type="STRING" id="857340.A0A086T2T1"/>
<dbReference type="Gene3D" id="1.10.630.10">
    <property type="entry name" value="Cytochrome P450"/>
    <property type="match status" value="1"/>
</dbReference>
<comment type="caution">
    <text evidence="1">The sequence shown here is derived from an EMBL/GenBank/DDBJ whole genome shotgun (WGS) entry which is preliminary data.</text>
</comment>
<sequence length="89" mass="10055">MLQSFPNPILARIIPGFPEFRKQCAEWVNEIRERRQNGICSDDTGRETVFDAILEAEPHRTTKGLVDEAFTLVIGGTETTVTTITYGVW</sequence>
<dbReference type="GO" id="GO:0005506">
    <property type="term" value="F:iron ion binding"/>
    <property type="evidence" value="ECO:0007669"/>
    <property type="project" value="InterPro"/>
</dbReference>
<dbReference type="SUPFAM" id="SSF48264">
    <property type="entry name" value="Cytochrome P450"/>
    <property type="match status" value="1"/>
</dbReference>
<dbReference type="Proteomes" id="UP000029964">
    <property type="component" value="Unassembled WGS sequence"/>
</dbReference>
<dbReference type="GO" id="GO:0020037">
    <property type="term" value="F:heme binding"/>
    <property type="evidence" value="ECO:0007669"/>
    <property type="project" value="InterPro"/>
</dbReference>